<proteinExistence type="predicted"/>
<feature type="region of interest" description="Disordered" evidence="1">
    <location>
        <begin position="1"/>
        <end position="26"/>
    </location>
</feature>
<dbReference type="VEuPathDB" id="AmoebaDB:ACA1_159220"/>
<dbReference type="EMBL" id="KB007890">
    <property type="protein sequence ID" value="ELR22124.1"/>
    <property type="molecule type" value="Genomic_DNA"/>
</dbReference>
<keyword evidence="2" id="KW-0812">Transmembrane</keyword>
<evidence type="ECO:0000313" key="4">
    <source>
        <dbReference type="Proteomes" id="UP000011083"/>
    </source>
</evidence>
<feature type="transmembrane region" description="Helical" evidence="2">
    <location>
        <begin position="162"/>
        <end position="180"/>
    </location>
</feature>
<keyword evidence="2" id="KW-1133">Transmembrane helix</keyword>
<accession>L8H9G1</accession>
<keyword evidence="2" id="KW-0472">Membrane</keyword>
<dbReference type="KEGG" id="acan:ACA1_159220"/>
<name>L8H9G1_ACACF</name>
<gene>
    <name evidence="3" type="ORF">ACA1_159220</name>
</gene>
<feature type="transmembrane region" description="Helical" evidence="2">
    <location>
        <begin position="41"/>
        <end position="62"/>
    </location>
</feature>
<evidence type="ECO:0000256" key="2">
    <source>
        <dbReference type="SAM" id="Phobius"/>
    </source>
</evidence>
<feature type="transmembrane region" description="Helical" evidence="2">
    <location>
        <begin position="131"/>
        <end position="150"/>
    </location>
</feature>
<dbReference type="AlphaFoldDB" id="L8H9G1"/>
<dbReference type="RefSeq" id="XP_004348582.1">
    <property type="nucleotide sequence ID" value="XM_004348532.1"/>
</dbReference>
<feature type="compositionally biased region" description="Polar residues" evidence="1">
    <location>
        <begin position="205"/>
        <end position="216"/>
    </location>
</feature>
<protein>
    <submittedName>
        <fullName evidence="3">Uncharacterized protein</fullName>
    </submittedName>
</protein>
<feature type="transmembrane region" description="Helical" evidence="2">
    <location>
        <begin position="106"/>
        <end position="125"/>
    </location>
</feature>
<keyword evidence="4" id="KW-1185">Reference proteome</keyword>
<sequence>MNAPTIKATTSPATTTSAAGARGGAATEETKLPPLASRARFLKWIVIATLVLNVALFLGIPSPRPVWLFTTDHGLPWFIYPLAVSVILCGSLYLASHNVEKPWLQLHLLVSATINFTIIFTYVFKFDRQPYFAYVLLPSAGLLCLHLLLTDHWGVMPRPHKYFYVHLVSIYVPLNLGAWAKAHELRMPSWRKEADKAPPVVTPEVGSSQPTPGSQV</sequence>
<feature type="region of interest" description="Disordered" evidence="1">
    <location>
        <begin position="193"/>
        <end position="216"/>
    </location>
</feature>
<evidence type="ECO:0000313" key="3">
    <source>
        <dbReference type="EMBL" id="ELR22124.1"/>
    </source>
</evidence>
<dbReference type="GeneID" id="14923050"/>
<evidence type="ECO:0000256" key="1">
    <source>
        <dbReference type="SAM" id="MobiDB-lite"/>
    </source>
</evidence>
<organism evidence="3 4">
    <name type="scientific">Acanthamoeba castellanii (strain ATCC 30010 / Neff)</name>
    <dbReference type="NCBI Taxonomy" id="1257118"/>
    <lineage>
        <taxon>Eukaryota</taxon>
        <taxon>Amoebozoa</taxon>
        <taxon>Discosea</taxon>
        <taxon>Longamoebia</taxon>
        <taxon>Centramoebida</taxon>
        <taxon>Acanthamoebidae</taxon>
        <taxon>Acanthamoeba</taxon>
    </lineage>
</organism>
<reference evidence="3 4" key="1">
    <citation type="journal article" date="2013" name="Genome Biol.">
        <title>Genome of Acanthamoeba castellanii highlights extensive lateral gene transfer and early evolution of tyrosine kinase signaling.</title>
        <authorList>
            <person name="Clarke M."/>
            <person name="Lohan A.J."/>
            <person name="Liu B."/>
            <person name="Lagkouvardos I."/>
            <person name="Roy S."/>
            <person name="Zafar N."/>
            <person name="Bertelli C."/>
            <person name="Schilde C."/>
            <person name="Kianianmomeni A."/>
            <person name="Burglin T.R."/>
            <person name="Frech C."/>
            <person name="Turcotte B."/>
            <person name="Kopec K.O."/>
            <person name="Synnott J.M."/>
            <person name="Choo C."/>
            <person name="Paponov I."/>
            <person name="Finkler A."/>
            <person name="Soon Heng Tan C."/>
            <person name="Hutchins A.P."/>
            <person name="Weinmeier T."/>
            <person name="Rattei T."/>
            <person name="Chu J.S."/>
            <person name="Gimenez G."/>
            <person name="Irimia M."/>
            <person name="Rigden D.J."/>
            <person name="Fitzpatrick D.A."/>
            <person name="Lorenzo-Morales J."/>
            <person name="Bateman A."/>
            <person name="Chiu C.H."/>
            <person name="Tang P."/>
            <person name="Hegemann P."/>
            <person name="Fromm H."/>
            <person name="Raoult D."/>
            <person name="Greub G."/>
            <person name="Miranda-Saavedra D."/>
            <person name="Chen N."/>
            <person name="Nash P."/>
            <person name="Ginger M.L."/>
            <person name="Horn M."/>
            <person name="Schaap P."/>
            <person name="Caler L."/>
            <person name="Loftus B."/>
        </authorList>
    </citation>
    <scope>NUCLEOTIDE SEQUENCE [LARGE SCALE GENOMIC DNA]</scope>
    <source>
        <strain evidence="3 4">Neff</strain>
    </source>
</reference>
<feature type="transmembrane region" description="Helical" evidence="2">
    <location>
        <begin position="74"/>
        <end position="94"/>
    </location>
</feature>
<dbReference type="Proteomes" id="UP000011083">
    <property type="component" value="Unassembled WGS sequence"/>
</dbReference>